<proteinExistence type="inferred from homology"/>
<sequence length="256" mass="29684">FAEDFELVNVIGRGGFGYVFEARNILDGAKYAVKRIELCKKNKGKLLKEVRVMAQLDHQNIVRYYAAWIEKPPPLWQVTILFSRSAYIFYNYTLPEFPCYDTCAFLYIQMQLCNHSLKDWLGDNQILPREPRRIDSIFKQIVEGVAYIHNRGVIHRDLKPDNILFDHTGRIRVCDMGIASGFRKNEGHEMTETRTAISTPLYSAPEQVTNSWRYNSKVDIFSLGLILTELSVRMGTEARKKIFDNYRSGILNDDLT</sequence>
<dbReference type="Pfam" id="PF00069">
    <property type="entry name" value="Pkinase"/>
    <property type="match status" value="1"/>
</dbReference>
<dbReference type="Gene3D" id="3.30.200.20">
    <property type="entry name" value="Phosphorylase Kinase, domain 1"/>
    <property type="match status" value="1"/>
</dbReference>
<evidence type="ECO:0000256" key="7">
    <source>
        <dbReference type="RuleBase" id="RU000304"/>
    </source>
</evidence>
<dbReference type="Gene3D" id="1.10.510.10">
    <property type="entry name" value="Transferase(Phosphotransferase) domain 1"/>
    <property type="match status" value="1"/>
</dbReference>
<dbReference type="EMBL" id="BTSY01000004">
    <property type="protein sequence ID" value="GMT26133.1"/>
    <property type="molecule type" value="Genomic_DNA"/>
</dbReference>
<evidence type="ECO:0000256" key="1">
    <source>
        <dbReference type="ARBA" id="ARBA00022679"/>
    </source>
</evidence>
<dbReference type="GO" id="GO:0005634">
    <property type="term" value="C:nucleus"/>
    <property type="evidence" value="ECO:0007669"/>
    <property type="project" value="TreeGrafter"/>
</dbReference>
<dbReference type="AlphaFoldDB" id="A0AAV5W3I6"/>
<evidence type="ECO:0000256" key="3">
    <source>
        <dbReference type="ARBA" id="ARBA00022777"/>
    </source>
</evidence>
<dbReference type="InterPro" id="IPR011009">
    <property type="entry name" value="Kinase-like_dom_sf"/>
</dbReference>
<feature type="binding site" evidence="6">
    <location>
        <position position="34"/>
    </location>
    <ligand>
        <name>ATP</name>
        <dbReference type="ChEBI" id="CHEBI:30616"/>
    </ligand>
</feature>
<dbReference type="InterPro" id="IPR050339">
    <property type="entry name" value="CC_SR_Kinase"/>
</dbReference>
<reference evidence="9" key="1">
    <citation type="submission" date="2023-10" db="EMBL/GenBank/DDBJ databases">
        <title>Genome assembly of Pristionchus species.</title>
        <authorList>
            <person name="Yoshida K."/>
            <person name="Sommer R.J."/>
        </authorList>
    </citation>
    <scope>NUCLEOTIDE SEQUENCE</scope>
    <source>
        <strain evidence="9">RS5133</strain>
    </source>
</reference>
<dbReference type="PANTHER" id="PTHR11042:SF91">
    <property type="entry name" value="EUKARYOTIC TRANSLATION INITIATION FACTOR 2-ALPHA KINASE"/>
    <property type="match status" value="1"/>
</dbReference>
<dbReference type="SMART" id="SM00220">
    <property type="entry name" value="S_TKc"/>
    <property type="match status" value="1"/>
</dbReference>
<feature type="domain" description="Protein kinase" evidence="8">
    <location>
        <begin position="5"/>
        <end position="256"/>
    </location>
</feature>
<evidence type="ECO:0000256" key="4">
    <source>
        <dbReference type="ARBA" id="ARBA00022840"/>
    </source>
</evidence>
<dbReference type="Proteomes" id="UP001432322">
    <property type="component" value="Unassembled WGS sequence"/>
</dbReference>
<comment type="similarity">
    <text evidence="5">Belongs to the protein kinase superfamily. Ser/Thr protein kinase family. GCN2 subfamily.</text>
</comment>
<accession>A0AAV5W3I6</accession>
<dbReference type="PROSITE" id="PS00108">
    <property type="entry name" value="PROTEIN_KINASE_ST"/>
    <property type="match status" value="1"/>
</dbReference>
<dbReference type="GO" id="GO:0005737">
    <property type="term" value="C:cytoplasm"/>
    <property type="evidence" value="ECO:0007669"/>
    <property type="project" value="TreeGrafter"/>
</dbReference>
<name>A0AAV5W3I6_9BILA</name>
<dbReference type="GO" id="GO:0004694">
    <property type="term" value="F:eukaryotic translation initiation factor 2alpha kinase activity"/>
    <property type="evidence" value="ECO:0007669"/>
    <property type="project" value="TreeGrafter"/>
</dbReference>
<keyword evidence="7" id="KW-0723">Serine/threonine-protein kinase</keyword>
<keyword evidence="2 6" id="KW-0547">Nucleotide-binding</keyword>
<keyword evidence="10" id="KW-1185">Reference proteome</keyword>
<dbReference type="PROSITE" id="PS00107">
    <property type="entry name" value="PROTEIN_KINASE_ATP"/>
    <property type="match status" value="1"/>
</dbReference>
<dbReference type="PROSITE" id="PS50011">
    <property type="entry name" value="PROTEIN_KINASE_DOM"/>
    <property type="match status" value="1"/>
</dbReference>
<protein>
    <recommendedName>
        <fullName evidence="8">Protein kinase domain-containing protein</fullName>
    </recommendedName>
</protein>
<dbReference type="InterPro" id="IPR000719">
    <property type="entry name" value="Prot_kinase_dom"/>
</dbReference>
<organism evidence="9 10">
    <name type="scientific">Pristionchus fissidentatus</name>
    <dbReference type="NCBI Taxonomy" id="1538716"/>
    <lineage>
        <taxon>Eukaryota</taxon>
        <taxon>Metazoa</taxon>
        <taxon>Ecdysozoa</taxon>
        <taxon>Nematoda</taxon>
        <taxon>Chromadorea</taxon>
        <taxon>Rhabditida</taxon>
        <taxon>Rhabditina</taxon>
        <taxon>Diplogasteromorpha</taxon>
        <taxon>Diplogasteroidea</taxon>
        <taxon>Neodiplogasteridae</taxon>
        <taxon>Pristionchus</taxon>
    </lineage>
</organism>
<keyword evidence="1" id="KW-0808">Transferase</keyword>
<evidence type="ECO:0000256" key="6">
    <source>
        <dbReference type="PROSITE-ProRule" id="PRU10141"/>
    </source>
</evidence>
<evidence type="ECO:0000256" key="2">
    <source>
        <dbReference type="ARBA" id="ARBA00022741"/>
    </source>
</evidence>
<dbReference type="SUPFAM" id="SSF56112">
    <property type="entry name" value="Protein kinase-like (PK-like)"/>
    <property type="match status" value="1"/>
</dbReference>
<evidence type="ECO:0000259" key="8">
    <source>
        <dbReference type="PROSITE" id="PS50011"/>
    </source>
</evidence>
<comment type="caution">
    <text evidence="9">The sequence shown here is derived from an EMBL/GenBank/DDBJ whole genome shotgun (WGS) entry which is preliminary data.</text>
</comment>
<dbReference type="InterPro" id="IPR008271">
    <property type="entry name" value="Ser/Thr_kinase_AS"/>
</dbReference>
<evidence type="ECO:0000313" key="9">
    <source>
        <dbReference type="EMBL" id="GMT26133.1"/>
    </source>
</evidence>
<evidence type="ECO:0000256" key="5">
    <source>
        <dbReference type="ARBA" id="ARBA00037982"/>
    </source>
</evidence>
<feature type="non-terminal residue" evidence="9">
    <location>
        <position position="1"/>
    </location>
</feature>
<keyword evidence="3" id="KW-0418">Kinase</keyword>
<dbReference type="PANTHER" id="PTHR11042">
    <property type="entry name" value="EUKARYOTIC TRANSLATION INITIATION FACTOR 2-ALPHA KINASE EIF2-ALPHA KINASE -RELATED"/>
    <property type="match status" value="1"/>
</dbReference>
<evidence type="ECO:0000313" key="10">
    <source>
        <dbReference type="Proteomes" id="UP001432322"/>
    </source>
</evidence>
<dbReference type="InterPro" id="IPR017441">
    <property type="entry name" value="Protein_kinase_ATP_BS"/>
</dbReference>
<dbReference type="GO" id="GO:0005524">
    <property type="term" value="F:ATP binding"/>
    <property type="evidence" value="ECO:0007669"/>
    <property type="project" value="UniProtKB-UniRule"/>
</dbReference>
<gene>
    <name evidence="9" type="ORF">PFISCL1PPCAC_17430</name>
</gene>
<keyword evidence="4 6" id="KW-0067">ATP-binding</keyword>